<dbReference type="InterPro" id="IPR020846">
    <property type="entry name" value="MFS_dom"/>
</dbReference>
<keyword evidence="7" id="KW-1185">Reference proteome</keyword>
<proteinExistence type="predicted"/>
<feature type="transmembrane region" description="Helical" evidence="4">
    <location>
        <begin position="375"/>
        <end position="397"/>
    </location>
</feature>
<evidence type="ECO:0000256" key="3">
    <source>
        <dbReference type="ARBA" id="ARBA00023136"/>
    </source>
</evidence>
<feature type="transmembrane region" description="Helical" evidence="4">
    <location>
        <begin position="350"/>
        <end position="369"/>
    </location>
</feature>
<feature type="transmembrane region" description="Helical" evidence="4">
    <location>
        <begin position="177"/>
        <end position="197"/>
    </location>
</feature>
<dbReference type="EMBL" id="VZZK01000008">
    <property type="protein sequence ID" value="KAB1079606.1"/>
    <property type="molecule type" value="Genomic_DNA"/>
</dbReference>
<evidence type="ECO:0000313" key="7">
    <source>
        <dbReference type="Proteomes" id="UP000474159"/>
    </source>
</evidence>
<feature type="transmembrane region" description="Helical" evidence="4">
    <location>
        <begin position="113"/>
        <end position="135"/>
    </location>
</feature>
<evidence type="ECO:0000256" key="1">
    <source>
        <dbReference type="ARBA" id="ARBA00022692"/>
    </source>
</evidence>
<dbReference type="OrthoDB" id="9815356at2"/>
<keyword evidence="3 4" id="KW-0472">Membrane</keyword>
<evidence type="ECO:0000259" key="5">
    <source>
        <dbReference type="PROSITE" id="PS50850"/>
    </source>
</evidence>
<dbReference type="PANTHER" id="PTHR42910">
    <property type="entry name" value="TRANSPORTER SCO4007-RELATED"/>
    <property type="match status" value="1"/>
</dbReference>
<gene>
    <name evidence="6" type="ORF">F6X53_09955</name>
</gene>
<feature type="transmembrane region" description="Helical" evidence="4">
    <location>
        <begin position="59"/>
        <end position="78"/>
    </location>
</feature>
<comment type="caution">
    <text evidence="6">The sequence shown here is derived from an EMBL/GenBank/DDBJ whole genome shotgun (WGS) entry which is preliminary data.</text>
</comment>
<evidence type="ECO:0000256" key="4">
    <source>
        <dbReference type="SAM" id="Phobius"/>
    </source>
</evidence>
<dbReference type="GO" id="GO:0022857">
    <property type="term" value="F:transmembrane transporter activity"/>
    <property type="evidence" value="ECO:0007669"/>
    <property type="project" value="InterPro"/>
</dbReference>
<dbReference type="PROSITE" id="PS50850">
    <property type="entry name" value="MFS"/>
    <property type="match status" value="1"/>
</dbReference>
<feature type="transmembrane region" description="Helical" evidence="4">
    <location>
        <begin position="314"/>
        <end position="334"/>
    </location>
</feature>
<feature type="transmembrane region" description="Helical" evidence="4">
    <location>
        <begin position="147"/>
        <end position="165"/>
    </location>
</feature>
<feature type="transmembrane region" description="Helical" evidence="4">
    <location>
        <begin position="290"/>
        <end position="308"/>
    </location>
</feature>
<dbReference type="RefSeq" id="WP_150999869.1">
    <property type="nucleotide sequence ID" value="NZ_BPQY01000084.1"/>
</dbReference>
<dbReference type="AlphaFoldDB" id="A0A6L3T3N6"/>
<organism evidence="6 7">
    <name type="scientific">Methylobacterium soli</name>
    <dbReference type="NCBI Taxonomy" id="553447"/>
    <lineage>
        <taxon>Bacteria</taxon>
        <taxon>Pseudomonadati</taxon>
        <taxon>Pseudomonadota</taxon>
        <taxon>Alphaproteobacteria</taxon>
        <taxon>Hyphomicrobiales</taxon>
        <taxon>Methylobacteriaceae</taxon>
        <taxon>Methylobacterium</taxon>
    </lineage>
</organism>
<dbReference type="Gene3D" id="1.20.1250.20">
    <property type="entry name" value="MFS general substrate transporter like domains"/>
    <property type="match status" value="1"/>
</dbReference>
<evidence type="ECO:0000256" key="2">
    <source>
        <dbReference type="ARBA" id="ARBA00022989"/>
    </source>
</evidence>
<evidence type="ECO:0000313" key="6">
    <source>
        <dbReference type="EMBL" id="KAB1079606.1"/>
    </source>
</evidence>
<dbReference type="PANTHER" id="PTHR42910:SF1">
    <property type="entry name" value="MAJOR FACILITATOR SUPERFAMILY (MFS) PROFILE DOMAIN-CONTAINING PROTEIN"/>
    <property type="match status" value="1"/>
</dbReference>
<feature type="domain" description="Major facilitator superfamily (MFS) profile" evidence="5">
    <location>
        <begin position="1"/>
        <end position="404"/>
    </location>
</feature>
<dbReference type="Pfam" id="PF07690">
    <property type="entry name" value="MFS_1"/>
    <property type="match status" value="1"/>
</dbReference>
<keyword evidence="2 4" id="KW-1133">Transmembrane helix</keyword>
<dbReference type="InterPro" id="IPR036259">
    <property type="entry name" value="MFS_trans_sf"/>
</dbReference>
<sequence length="409" mass="41701">MPADRTPADLGNLPVSATGEGLSARARLGLTLIAGGAVANIYYNQPLLGLLVAEFGDRAALWIPTACLVGYGLGILGLVPLGDSLPRRSLIMGQLLGLSLALLLAGASPNLGLLALASLVIGILASAAQQAVPFAAELAPDASRGRIVGQVMTGLLTGILLARTVSGLVGAQFGWRAVFFAAAGVALVMAGIAAATLPRTPQTRPLRYRALMLSILYLVRTQPVLRTASLSQALLFASFNAFWATLALLVEAPPFDLTAAGAGLFGVIGVAGAFVAPLSGRFADRRGARPVVLGGSVMVFAAFAVLWFAGWGSLASVVIGVLLIDIGLNGALIANQTRAYALVPGARGRINTVLFTVMFVFGALGAYAGSQAYLLVGWSGVCTVGLVLAGLASLVALRDRHPARSAGGP</sequence>
<accession>A0A6L3T3N6</accession>
<dbReference type="InterPro" id="IPR011701">
    <property type="entry name" value="MFS"/>
</dbReference>
<dbReference type="Proteomes" id="UP000474159">
    <property type="component" value="Unassembled WGS sequence"/>
</dbReference>
<reference evidence="6 7" key="1">
    <citation type="submission" date="2019-09" db="EMBL/GenBank/DDBJ databases">
        <title>YIM 48816 draft genome.</title>
        <authorList>
            <person name="Jiang L."/>
        </authorList>
    </citation>
    <scope>NUCLEOTIDE SEQUENCE [LARGE SCALE GENOMIC DNA]</scope>
    <source>
        <strain evidence="6 7">YIM 48816</strain>
    </source>
</reference>
<feature type="transmembrane region" description="Helical" evidence="4">
    <location>
        <begin position="233"/>
        <end position="252"/>
    </location>
</feature>
<feature type="transmembrane region" description="Helical" evidence="4">
    <location>
        <begin position="258"/>
        <end position="278"/>
    </location>
</feature>
<dbReference type="CDD" id="cd17324">
    <property type="entry name" value="MFS_NepI_like"/>
    <property type="match status" value="1"/>
</dbReference>
<protein>
    <submittedName>
        <fullName evidence="6">MFS transporter</fullName>
    </submittedName>
</protein>
<dbReference type="SUPFAM" id="SSF103473">
    <property type="entry name" value="MFS general substrate transporter"/>
    <property type="match status" value="1"/>
</dbReference>
<name>A0A6L3T3N6_9HYPH</name>
<keyword evidence="1 4" id="KW-0812">Transmembrane</keyword>